<keyword evidence="6" id="KW-0046">Antibiotic resistance</keyword>
<dbReference type="CDD" id="cd17321">
    <property type="entry name" value="MFS_MMR_MDR_like"/>
    <property type="match status" value="1"/>
</dbReference>
<dbReference type="EMBL" id="FONG01000002">
    <property type="protein sequence ID" value="SFE20090.1"/>
    <property type="molecule type" value="Genomic_DNA"/>
</dbReference>
<name>A0A1I1YQ68_9ACTN</name>
<dbReference type="GO" id="GO:0005886">
    <property type="term" value="C:plasma membrane"/>
    <property type="evidence" value="ECO:0007669"/>
    <property type="project" value="UniProtKB-SubCell"/>
</dbReference>
<proteinExistence type="predicted"/>
<evidence type="ECO:0000313" key="10">
    <source>
        <dbReference type="EMBL" id="SFE20090.1"/>
    </source>
</evidence>
<keyword evidence="11" id="KW-1185">Reference proteome</keyword>
<evidence type="ECO:0000256" key="8">
    <source>
        <dbReference type="SAM" id="Phobius"/>
    </source>
</evidence>
<feature type="domain" description="Major facilitator superfamily (MFS) profile" evidence="9">
    <location>
        <begin position="37"/>
        <end position="521"/>
    </location>
</feature>
<dbReference type="PANTHER" id="PTHR42718">
    <property type="entry name" value="MAJOR FACILITATOR SUPERFAMILY MULTIDRUG TRANSPORTER MFSC"/>
    <property type="match status" value="1"/>
</dbReference>
<gene>
    <name evidence="10" type="ORF">SAMN05216251_10271</name>
</gene>
<dbReference type="InterPro" id="IPR011701">
    <property type="entry name" value="MFS"/>
</dbReference>
<dbReference type="GO" id="GO:0022857">
    <property type="term" value="F:transmembrane transporter activity"/>
    <property type="evidence" value="ECO:0007669"/>
    <property type="project" value="InterPro"/>
</dbReference>
<dbReference type="PANTHER" id="PTHR42718:SF9">
    <property type="entry name" value="MAJOR FACILITATOR SUPERFAMILY MULTIDRUG TRANSPORTER MFSC"/>
    <property type="match status" value="1"/>
</dbReference>
<reference evidence="10 11" key="1">
    <citation type="submission" date="2016-10" db="EMBL/GenBank/DDBJ databases">
        <authorList>
            <person name="de Groot N.N."/>
        </authorList>
    </citation>
    <scope>NUCLEOTIDE SEQUENCE [LARGE SCALE GENOMIC DNA]</scope>
    <source>
        <strain evidence="10 11">CGMCC 4.3510</strain>
    </source>
</reference>
<dbReference type="Gene3D" id="1.20.1720.10">
    <property type="entry name" value="Multidrug resistance protein D"/>
    <property type="match status" value="1"/>
</dbReference>
<feature type="transmembrane region" description="Helical" evidence="8">
    <location>
        <begin position="250"/>
        <end position="272"/>
    </location>
</feature>
<evidence type="ECO:0000256" key="5">
    <source>
        <dbReference type="ARBA" id="ARBA00023136"/>
    </source>
</evidence>
<keyword evidence="4 8" id="KW-1133">Transmembrane helix</keyword>
<protein>
    <submittedName>
        <fullName evidence="10">Predicted arabinose efflux permease, MFS family</fullName>
    </submittedName>
</protein>
<dbReference type="RefSeq" id="WP_245795692.1">
    <property type="nucleotide sequence ID" value="NZ_FONG01000002.1"/>
</dbReference>
<dbReference type="AlphaFoldDB" id="A0A1I1YQ68"/>
<evidence type="ECO:0000256" key="1">
    <source>
        <dbReference type="ARBA" id="ARBA00004651"/>
    </source>
</evidence>
<feature type="transmembrane region" description="Helical" evidence="8">
    <location>
        <begin position="130"/>
        <end position="152"/>
    </location>
</feature>
<feature type="transmembrane region" description="Helical" evidence="8">
    <location>
        <begin position="384"/>
        <end position="407"/>
    </location>
</feature>
<dbReference type="SUPFAM" id="SSF103473">
    <property type="entry name" value="MFS general substrate transporter"/>
    <property type="match status" value="1"/>
</dbReference>
<dbReference type="InterPro" id="IPR036259">
    <property type="entry name" value="MFS_trans_sf"/>
</dbReference>
<feature type="transmembrane region" description="Helical" evidence="8">
    <location>
        <begin position="74"/>
        <end position="92"/>
    </location>
</feature>
<feature type="transmembrane region" description="Helical" evidence="8">
    <location>
        <begin position="352"/>
        <end position="372"/>
    </location>
</feature>
<dbReference type="Pfam" id="PF07690">
    <property type="entry name" value="MFS_1"/>
    <property type="match status" value="1"/>
</dbReference>
<feature type="region of interest" description="Disordered" evidence="7">
    <location>
        <begin position="1"/>
        <end position="20"/>
    </location>
</feature>
<evidence type="ECO:0000256" key="3">
    <source>
        <dbReference type="ARBA" id="ARBA00022692"/>
    </source>
</evidence>
<keyword evidence="2" id="KW-0813">Transport</keyword>
<sequence>MERNVLPHGSAKAIPASAPVPTPAPAPVPAPAPHHRALPAAMYACVVLVVGTVAAINLAVPMLAAGALHPSASALVWIVDTYVIFFACLVIPGGAAGDRFGRKGVLLSGLLLFAAGTALSAAAPNVPLLLAGRAVTGVGAAAVLPNTLAVLLHAVPAERRGRSIAAWAAMTGIGGVIGNVGGGAVLSGGSWRWLFLAAVPIALLLAAFVARVAPVSARHDRRLDPLGALLLVGACIALLVGIVQGPEAGWGSALVIGGFAGSAALFTAWTLVELRAEHPLLDPRLFRVPALRSACLGMTAVFFGMFALFYVNASFLQYGKGFGVLRTGLGIIPLTVPIILGAQRVAPLARRIGLDATLALAFAFVGGGLLGLSTVNSGTAYTGYAGWLVVTGIGVTLALPTLSGAISGSLPPAQAGVGAGLQATTREFGSALGVAVIGTVLTARFVSALPADIRDGHGPGHGHGHGHPHTVAQALATAGPGRRHDIVTAFVSGADSGLRVIGAAVLVLGALVVLQSLISGRTAAS</sequence>
<evidence type="ECO:0000256" key="6">
    <source>
        <dbReference type="ARBA" id="ARBA00023251"/>
    </source>
</evidence>
<dbReference type="Gene3D" id="1.20.1250.20">
    <property type="entry name" value="MFS general substrate transporter like domains"/>
    <property type="match status" value="1"/>
</dbReference>
<feature type="transmembrane region" description="Helical" evidence="8">
    <location>
        <begin position="164"/>
        <end position="187"/>
    </location>
</feature>
<dbReference type="InterPro" id="IPR020846">
    <property type="entry name" value="MFS_dom"/>
</dbReference>
<feature type="transmembrane region" description="Helical" evidence="8">
    <location>
        <begin position="428"/>
        <end position="446"/>
    </location>
</feature>
<evidence type="ECO:0000259" key="9">
    <source>
        <dbReference type="PROSITE" id="PS50850"/>
    </source>
</evidence>
<feature type="transmembrane region" description="Helical" evidence="8">
    <location>
        <begin position="41"/>
        <end position="68"/>
    </location>
</feature>
<dbReference type="GO" id="GO:0046677">
    <property type="term" value="P:response to antibiotic"/>
    <property type="evidence" value="ECO:0007669"/>
    <property type="project" value="UniProtKB-KW"/>
</dbReference>
<accession>A0A1I1YQ68</accession>
<feature type="transmembrane region" description="Helical" evidence="8">
    <location>
        <begin position="225"/>
        <end position="244"/>
    </location>
</feature>
<feature type="transmembrane region" description="Helical" evidence="8">
    <location>
        <begin position="323"/>
        <end position="340"/>
    </location>
</feature>
<comment type="subcellular location">
    <subcellularLocation>
        <location evidence="1">Cell membrane</location>
        <topology evidence="1">Multi-pass membrane protein</topology>
    </subcellularLocation>
</comment>
<dbReference type="PROSITE" id="PS50850">
    <property type="entry name" value="MFS"/>
    <property type="match status" value="1"/>
</dbReference>
<keyword evidence="5 8" id="KW-0472">Membrane</keyword>
<dbReference type="Proteomes" id="UP000199323">
    <property type="component" value="Unassembled WGS sequence"/>
</dbReference>
<feature type="transmembrane region" description="Helical" evidence="8">
    <location>
        <begin position="293"/>
        <end position="311"/>
    </location>
</feature>
<evidence type="ECO:0000313" key="11">
    <source>
        <dbReference type="Proteomes" id="UP000199323"/>
    </source>
</evidence>
<evidence type="ECO:0000256" key="4">
    <source>
        <dbReference type="ARBA" id="ARBA00022989"/>
    </source>
</evidence>
<dbReference type="STRING" id="380248.SAMN05216251_10271"/>
<keyword evidence="3 8" id="KW-0812">Transmembrane</keyword>
<evidence type="ECO:0000256" key="7">
    <source>
        <dbReference type="SAM" id="MobiDB-lite"/>
    </source>
</evidence>
<feature type="transmembrane region" description="Helical" evidence="8">
    <location>
        <begin position="193"/>
        <end position="213"/>
    </location>
</feature>
<organism evidence="10 11">
    <name type="scientific">Actinacidiphila alni</name>
    <dbReference type="NCBI Taxonomy" id="380248"/>
    <lineage>
        <taxon>Bacteria</taxon>
        <taxon>Bacillati</taxon>
        <taxon>Actinomycetota</taxon>
        <taxon>Actinomycetes</taxon>
        <taxon>Kitasatosporales</taxon>
        <taxon>Streptomycetaceae</taxon>
        <taxon>Actinacidiphila</taxon>
    </lineage>
</organism>
<feature type="transmembrane region" description="Helical" evidence="8">
    <location>
        <begin position="104"/>
        <end position="124"/>
    </location>
</feature>
<evidence type="ECO:0000256" key="2">
    <source>
        <dbReference type="ARBA" id="ARBA00022448"/>
    </source>
</evidence>
<feature type="transmembrane region" description="Helical" evidence="8">
    <location>
        <begin position="500"/>
        <end position="518"/>
    </location>
</feature>